<name>A0AAD3T3S2_NEPGR</name>
<keyword evidence="8" id="KW-1185">Reference proteome</keyword>
<evidence type="ECO:0000256" key="4">
    <source>
        <dbReference type="PIRSR" id="PIRSR602401-1"/>
    </source>
</evidence>
<dbReference type="Proteomes" id="UP001279734">
    <property type="component" value="Unassembled WGS sequence"/>
</dbReference>
<feature type="transmembrane region" description="Helical" evidence="6">
    <location>
        <begin position="12"/>
        <end position="31"/>
    </location>
</feature>
<evidence type="ECO:0000256" key="1">
    <source>
        <dbReference type="ARBA" id="ARBA00010617"/>
    </source>
</evidence>
<dbReference type="PRINTS" id="PR00463">
    <property type="entry name" value="EP450I"/>
</dbReference>
<proteinExistence type="inferred from homology"/>
<keyword evidence="5" id="KW-0560">Oxidoreductase</keyword>
<comment type="cofactor">
    <cofactor evidence="4">
        <name>heme</name>
        <dbReference type="ChEBI" id="CHEBI:30413"/>
    </cofactor>
</comment>
<feature type="binding site" description="axial binding residue" evidence="4">
    <location>
        <position position="455"/>
    </location>
    <ligand>
        <name>heme</name>
        <dbReference type="ChEBI" id="CHEBI:30413"/>
    </ligand>
    <ligandPart>
        <name>Fe</name>
        <dbReference type="ChEBI" id="CHEBI:18248"/>
    </ligandPart>
</feature>
<keyword evidence="2 4" id="KW-0479">Metal-binding</keyword>
<evidence type="ECO:0000256" key="6">
    <source>
        <dbReference type="SAM" id="Phobius"/>
    </source>
</evidence>
<evidence type="ECO:0000313" key="8">
    <source>
        <dbReference type="Proteomes" id="UP001279734"/>
    </source>
</evidence>
<dbReference type="GO" id="GO:0004497">
    <property type="term" value="F:monooxygenase activity"/>
    <property type="evidence" value="ECO:0007669"/>
    <property type="project" value="UniProtKB-KW"/>
</dbReference>
<dbReference type="PANTHER" id="PTHR47955">
    <property type="entry name" value="CYTOCHROME P450 FAMILY 71 PROTEIN"/>
    <property type="match status" value="1"/>
</dbReference>
<dbReference type="SUPFAM" id="SSF48264">
    <property type="entry name" value="Cytochrome P450"/>
    <property type="match status" value="1"/>
</dbReference>
<keyword evidence="6" id="KW-0812">Transmembrane</keyword>
<dbReference type="GO" id="GO:0016705">
    <property type="term" value="F:oxidoreductase activity, acting on paired donors, with incorporation or reduction of molecular oxygen"/>
    <property type="evidence" value="ECO:0007669"/>
    <property type="project" value="InterPro"/>
</dbReference>
<gene>
    <name evidence="7" type="ORF">Nepgr_023133</name>
</gene>
<organism evidence="7 8">
    <name type="scientific">Nepenthes gracilis</name>
    <name type="common">Slender pitcher plant</name>
    <dbReference type="NCBI Taxonomy" id="150966"/>
    <lineage>
        <taxon>Eukaryota</taxon>
        <taxon>Viridiplantae</taxon>
        <taxon>Streptophyta</taxon>
        <taxon>Embryophyta</taxon>
        <taxon>Tracheophyta</taxon>
        <taxon>Spermatophyta</taxon>
        <taxon>Magnoliopsida</taxon>
        <taxon>eudicotyledons</taxon>
        <taxon>Gunneridae</taxon>
        <taxon>Pentapetalae</taxon>
        <taxon>Caryophyllales</taxon>
        <taxon>Nepenthaceae</taxon>
        <taxon>Nepenthes</taxon>
    </lineage>
</organism>
<dbReference type="GO" id="GO:0005506">
    <property type="term" value="F:iron ion binding"/>
    <property type="evidence" value="ECO:0007669"/>
    <property type="project" value="InterPro"/>
</dbReference>
<dbReference type="Gene3D" id="1.10.630.10">
    <property type="entry name" value="Cytochrome P450"/>
    <property type="match status" value="1"/>
</dbReference>
<dbReference type="EMBL" id="BSYO01000023">
    <property type="protein sequence ID" value="GMH21291.1"/>
    <property type="molecule type" value="Genomic_DNA"/>
</dbReference>
<dbReference type="InterPro" id="IPR002401">
    <property type="entry name" value="Cyt_P450_E_grp-I"/>
</dbReference>
<comment type="similarity">
    <text evidence="1 5">Belongs to the cytochrome P450 family.</text>
</comment>
<dbReference type="InterPro" id="IPR001128">
    <property type="entry name" value="Cyt_P450"/>
</dbReference>
<dbReference type="GO" id="GO:0020037">
    <property type="term" value="F:heme binding"/>
    <property type="evidence" value="ECO:0007669"/>
    <property type="project" value="InterPro"/>
</dbReference>
<dbReference type="AlphaFoldDB" id="A0AAD3T3S2"/>
<accession>A0AAD3T3S2</accession>
<evidence type="ECO:0008006" key="9">
    <source>
        <dbReference type="Google" id="ProtNLM"/>
    </source>
</evidence>
<reference evidence="7" key="1">
    <citation type="submission" date="2023-05" db="EMBL/GenBank/DDBJ databases">
        <title>Nepenthes gracilis genome sequencing.</title>
        <authorList>
            <person name="Fukushima K."/>
        </authorList>
    </citation>
    <scope>NUCLEOTIDE SEQUENCE</scope>
    <source>
        <strain evidence="7">SING2019-196</strain>
    </source>
</reference>
<evidence type="ECO:0000256" key="5">
    <source>
        <dbReference type="RuleBase" id="RU000461"/>
    </source>
</evidence>
<dbReference type="InterPro" id="IPR017972">
    <property type="entry name" value="Cyt_P450_CS"/>
</dbReference>
<keyword evidence="6" id="KW-1133">Transmembrane helix</keyword>
<keyword evidence="3 4" id="KW-0408">Iron</keyword>
<dbReference type="PROSITE" id="PS00086">
    <property type="entry name" value="CYTOCHROME_P450"/>
    <property type="match status" value="1"/>
</dbReference>
<dbReference type="FunFam" id="1.10.630.10:FF:000011">
    <property type="entry name" value="Cytochrome P450 83B1"/>
    <property type="match status" value="1"/>
</dbReference>
<keyword evidence="6" id="KW-0472">Membrane</keyword>
<comment type="caution">
    <text evidence="7">The sequence shown here is derived from an EMBL/GenBank/DDBJ whole genome shotgun (WGS) entry which is preliminary data.</text>
</comment>
<dbReference type="PRINTS" id="PR00385">
    <property type="entry name" value="P450"/>
</dbReference>
<protein>
    <recommendedName>
        <fullName evidence="9">Cytochrome P450</fullName>
    </recommendedName>
</protein>
<evidence type="ECO:0000256" key="2">
    <source>
        <dbReference type="ARBA" id="ARBA00022723"/>
    </source>
</evidence>
<sequence>MAEFANQVIEIGINLQPIVILFLVFLFFFFLHRRKPATTKKIPPSPPKLPIIGNMHQLGTHPHRSLQSLSHKYGDLMLLHLGNKPTLVVSSASSAREILKVHDQIFSDRPQLNIPHKLFYKSTDISFAPYGEYWREFRSLFVLNLLSSKRVQSFHTIRREEVDLMIEKIKQSSPRPVDLSKLFLTLTNDVICRVAFGRKYGGEEGGATTFGKILKDHQELLGHFSIGDFIPWLAWIQRVNGLDAKVDKVAKDLDQVIDGIVEDHMDHPNKLKIDDHTKETEKDFIDILLEIQRSNTIGFQIDRTNIKALTLDAFIAGTDTTYTVLEWAMTELLKHPQVMRELQNEIKEVIKSKAKVSEDDLKKMKYLKAVIKETLRLHPPAPLLLPHKSTKDVKIKGYDIADGTQVILNVWTIQRDPTYWEESEKFYPERFFNSTIDFKGKDFQLIPFGAGRRGCPGISFATVIIELAIANIVNKFDWCLPVEGRDSLDMSETTGVSAHRKIPLLAVATPHSHS</sequence>
<dbReference type="Pfam" id="PF00067">
    <property type="entry name" value="p450"/>
    <property type="match status" value="1"/>
</dbReference>
<dbReference type="InterPro" id="IPR036396">
    <property type="entry name" value="Cyt_P450_sf"/>
</dbReference>
<dbReference type="CDD" id="cd11072">
    <property type="entry name" value="CYP71-like"/>
    <property type="match status" value="1"/>
</dbReference>
<keyword evidence="5" id="KW-0503">Monooxygenase</keyword>
<dbReference type="PANTHER" id="PTHR47955:SF15">
    <property type="entry name" value="CYTOCHROME P450 71A2-LIKE"/>
    <property type="match status" value="1"/>
</dbReference>
<keyword evidence="4 5" id="KW-0349">Heme</keyword>
<evidence type="ECO:0000313" key="7">
    <source>
        <dbReference type="EMBL" id="GMH21291.1"/>
    </source>
</evidence>
<evidence type="ECO:0000256" key="3">
    <source>
        <dbReference type="ARBA" id="ARBA00023004"/>
    </source>
</evidence>